<dbReference type="InterPro" id="IPR024072">
    <property type="entry name" value="DHFR-like_dom_sf"/>
</dbReference>
<dbReference type="PANTHER" id="PTHR38011:SF11">
    <property type="entry name" value="2,5-DIAMINO-6-RIBOSYLAMINO-4(3H)-PYRIMIDINONE 5'-PHOSPHATE REDUCTASE"/>
    <property type="match status" value="1"/>
</dbReference>
<evidence type="ECO:0000313" key="2">
    <source>
        <dbReference type="EMBL" id="NIA68161.1"/>
    </source>
</evidence>
<dbReference type="Pfam" id="PF01872">
    <property type="entry name" value="RibD_C"/>
    <property type="match status" value="1"/>
</dbReference>
<feature type="domain" description="Bacterial bifunctional deaminase-reductase C-terminal" evidence="1">
    <location>
        <begin position="8"/>
        <end position="169"/>
    </location>
</feature>
<dbReference type="GO" id="GO:0008703">
    <property type="term" value="F:5-amino-6-(5-phosphoribosylamino)uracil reductase activity"/>
    <property type="evidence" value="ECO:0007669"/>
    <property type="project" value="InterPro"/>
</dbReference>
<evidence type="ECO:0000259" key="1">
    <source>
        <dbReference type="Pfam" id="PF01872"/>
    </source>
</evidence>
<gene>
    <name evidence="2" type="ORF">HBA54_06115</name>
</gene>
<dbReference type="PANTHER" id="PTHR38011">
    <property type="entry name" value="DIHYDROFOLATE REDUCTASE FAMILY PROTEIN (AFU_ORTHOLOGUE AFUA_8G06820)"/>
    <property type="match status" value="1"/>
</dbReference>
<reference evidence="2" key="1">
    <citation type="submission" date="2020-03" db="EMBL/GenBank/DDBJ databases">
        <title>Genome of Pelagibius litoralis DSM 21314T.</title>
        <authorList>
            <person name="Wang G."/>
        </authorList>
    </citation>
    <scope>NUCLEOTIDE SEQUENCE</scope>
    <source>
        <strain evidence="2">DSM 21314</strain>
    </source>
</reference>
<keyword evidence="3" id="KW-1185">Reference proteome</keyword>
<dbReference type="GO" id="GO:0009231">
    <property type="term" value="P:riboflavin biosynthetic process"/>
    <property type="evidence" value="ECO:0007669"/>
    <property type="project" value="InterPro"/>
</dbReference>
<evidence type="ECO:0000313" key="3">
    <source>
        <dbReference type="Proteomes" id="UP000761264"/>
    </source>
</evidence>
<dbReference type="InterPro" id="IPR050765">
    <property type="entry name" value="Riboflavin_Biosynth_HTPR"/>
</dbReference>
<name>A0A967C1W6_9PROT</name>
<proteinExistence type="predicted"/>
<organism evidence="2 3">
    <name type="scientific">Pelagibius litoralis</name>
    <dbReference type="NCBI Taxonomy" id="374515"/>
    <lineage>
        <taxon>Bacteria</taxon>
        <taxon>Pseudomonadati</taxon>
        <taxon>Pseudomonadota</taxon>
        <taxon>Alphaproteobacteria</taxon>
        <taxon>Rhodospirillales</taxon>
        <taxon>Rhodovibrionaceae</taxon>
        <taxon>Pelagibius</taxon>
    </lineage>
</organism>
<dbReference type="AlphaFoldDB" id="A0A967C1W6"/>
<dbReference type="Proteomes" id="UP000761264">
    <property type="component" value="Unassembled WGS sequence"/>
</dbReference>
<dbReference type="SUPFAM" id="SSF53597">
    <property type="entry name" value="Dihydrofolate reductase-like"/>
    <property type="match status" value="1"/>
</dbReference>
<dbReference type="Gene3D" id="3.40.430.10">
    <property type="entry name" value="Dihydrofolate Reductase, subunit A"/>
    <property type="match status" value="1"/>
</dbReference>
<dbReference type="InterPro" id="IPR002734">
    <property type="entry name" value="RibDG_C"/>
</dbReference>
<dbReference type="EMBL" id="JAAQPH010000004">
    <property type="protein sequence ID" value="NIA68161.1"/>
    <property type="molecule type" value="Genomic_DNA"/>
</dbReference>
<protein>
    <submittedName>
        <fullName evidence="2">Dihydrofolate reductase</fullName>
    </submittedName>
</protein>
<sequence>MTTGHVYIAVSLDGFIAAPDGGLDWLMKQPTEGEDHGYDDFMDSVDGLVMGRATYEKVLTFGAWPYAKPVVVLSRSLAARDLREDLVGKVRIVGDSPKQVMDALSKEGWRRAYIDGGQLIQAFLRENLISDLVLTRIPILLGSGIPLFGRLDEAVDLKHVKTVDYPSGLVQSTYQVIRPASPESPLPSSG</sequence>
<comment type="caution">
    <text evidence="2">The sequence shown here is derived from an EMBL/GenBank/DDBJ whole genome shotgun (WGS) entry which is preliminary data.</text>
</comment>
<accession>A0A967C1W6</accession>